<reference evidence="2 3" key="1">
    <citation type="submission" date="2016-09" db="EMBL/GenBank/DDBJ databases">
        <title>Extensive genetic diversity and differential bi-allelic expression allows diatom success in the polar Southern Ocean.</title>
        <authorList>
            <consortium name="DOE Joint Genome Institute"/>
            <person name="Mock T."/>
            <person name="Otillar R.P."/>
            <person name="Strauss J."/>
            <person name="Dupont C."/>
            <person name="Frickenhaus S."/>
            <person name="Maumus F."/>
            <person name="Mcmullan M."/>
            <person name="Sanges R."/>
            <person name="Schmutz J."/>
            <person name="Toseland A."/>
            <person name="Valas R."/>
            <person name="Veluchamy A."/>
            <person name="Ward B.J."/>
            <person name="Allen A."/>
            <person name="Barry K."/>
            <person name="Falciatore A."/>
            <person name="Ferrante M."/>
            <person name="Fortunato A.E."/>
            <person name="Gloeckner G."/>
            <person name="Gruber A."/>
            <person name="Hipkin R."/>
            <person name="Janech M."/>
            <person name="Kroth P."/>
            <person name="Leese F."/>
            <person name="Lindquist E."/>
            <person name="Lyon B.R."/>
            <person name="Martin J."/>
            <person name="Mayer C."/>
            <person name="Parker M."/>
            <person name="Quesneville H."/>
            <person name="Raymond J."/>
            <person name="Uhlig C."/>
            <person name="Valentin K.U."/>
            <person name="Worden A.Z."/>
            <person name="Armbrust E.V."/>
            <person name="Bowler C."/>
            <person name="Green B."/>
            <person name="Moulton V."/>
            <person name="Van Oosterhout C."/>
            <person name="Grigoriev I."/>
        </authorList>
    </citation>
    <scope>NUCLEOTIDE SEQUENCE [LARGE SCALE GENOMIC DNA]</scope>
    <source>
        <strain evidence="2 3">CCMP1102</strain>
    </source>
</reference>
<feature type="region of interest" description="Disordered" evidence="1">
    <location>
        <begin position="32"/>
        <end position="95"/>
    </location>
</feature>
<name>A0A1E7EL01_9STRA</name>
<organism evidence="2 3">
    <name type="scientific">Fragilariopsis cylindrus CCMP1102</name>
    <dbReference type="NCBI Taxonomy" id="635003"/>
    <lineage>
        <taxon>Eukaryota</taxon>
        <taxon>Sar</taxon>
        <taxon>Stramenopiles</taxon>
        <taxon>Ochrophyta</taxon>
        <taxon>Bacillariophyta</taxon>
        <taxon>Bacillariophyceae</taxon>
        <taxon>Bacillariophycidae</taxon>
        <taxon>Bacillariales</taxon>
        <taxon>Bacillariaceae</taxon>
        <taxon>Fragilariopsis</taxon>
    </lineage>
</organism>
<proteinExistence type="predicted"/>
<gene>
    <name evidence="2" type="ORF">FRACYDRAFT_230486</name>
</gene>
<dbReference type="Proteomes" id="UP000095751">
    <property type="component" value="Unassembled WGS sequence"/>
</dbReference>
<dbReference type="AlphaFoldDB" id="A0A1E7EL01"/>
<dbReference type="KEGG" id="fcy:FRACYDRAFT_230486"/>
<evidence type="ECO:0000256" key="1">
    <source>
        <dbReference type="SAM" id="MobiDB-lite"/>
    </source>
</evidence>
<sequence>MPDYTLEEIRKWKALIYGPNIGCGNKVDGWASVGNETLTPRRKNRSKSKSGSIPSKQSSSSPSLYAEWLGGSPCGANRSYRTKGAKDAIGKPSLY</sequence>
<dbReference type="EMBL" id="KV784406">
    <property type="protein sequence ID" value="OEU06592.1"/>
    <property type="molecule type" value="Genomic_DNA"/>
</dbReference>
<protein>
    <submittedName>
        <fullName evidence="2">Uncharacterized protein</fullName>
    </submittedName>
</protein>
<evidence type="ECO:0000313" key="3">
    <source>
        <dbReference type="Proteomes" id="UP000095751"/>
    </source>
</evidence>
<dbReference type="InParanoid" id="A0A1E7EL01"/>
<feature type="compositionally biased region" description="Low complexity" evidence="1">
    <location>
        <begin position="49"/>
        <end position="63"/>
    </location>
</feature>
<accession>A0A1E7EL01</accession>
<keyword evidence="3" id="KW-1185">Reference proteome</keyword>
<evidence type="ECO:0000313" key="2">
    <source>
        <dbReference type="EMBL" id="OEU06592.1"/>
    </source>
</evidence>